<evidence type="ECO:0008006" key="10">
    <source>
        <dbReference type="Google" id="ProtNLM"/>
    </source>
</evidence>
<evidence type="ECO:0000259" key="6">
    <source>
        <dbReference type="Pfam" id="PF13086"/>
    </source>
</evidence>
<sequence>MAETTFSFTPQVFTDTQRASVFGSVVNLAQFQPSHVESLLESATDKILGVAPHYGKKQVLARIAFASRTHVLVVNLDGTPLQKQVARRTLEPLLGSGVMKAALRMDAVVAAFSLDIQLLLDGGIDLLSMSPTHERESMEAVFTMLGELSPVQVNKAKANALFKLGEGSKQTTTEQLAQRAWVARRVATWPNAQVACPINASSIPRQHLAVLSKLVRDVQRLSALKPPTTKNEVDPSFSLKGKDLQVKSSRFKTRLQSHNPEVIIEQGKKKISGHIKTTQGKRSRVGCNAKALCAAEGPLTVTTIGKELPTIAEAQRADVVLGALKQTNNITSKSFFKAIWLDGGRVEPKSKSKSKSKDKCKAGLALTATTAPLSIAFPRPLNTSQKAAVHAILSPEPTTVIQGPPGTGKTTVIAAAVMNRPNSRAAGGGMYLVAQSNVAVKNIAEKLASVGFLNFRIFVSKDFHFEWHEHLYKKIEPLLIRSDKMPDDSVGMQQLLAGATTILCTLSMLSNSRFGLVTRVVPVETMVVDEASQIEIGDYVSPISLFSTTLTKMVFIGDDKQLPPYGQSDVSTLQSVFEVKHLREQALFLDTQYRMPTKLGDFIGRNVYGGRLKSVHELTSRCWQFVDVPLGKEKRDGNSWFNLAEIQAIMKEAHRLTRLRKSFRIITPYDPQRGLLEKALKAEKLNADDKVFCVDSFQGNEDDYILLSLVRTSNIGFMNEERRVNVMLTRCKVGMKIYSSREFVLGKAKKTLIGKLARSMGEEVWMPFE</sequence>
<dbReference type="Pfam" id="PF13087">
    <property type="entry name" value="AAA_12"/>
    <property type="match status" value="1"/>
</dbReference>
<keyword evidence="2" id="KW-0547">Nucleotide-binding</keyword>
<evidence type="ECO:0000256" key="2">
    <source>
        <dbReference type="ARBA" id="ARBA00022741"/>
    </source>
</evidence>
<keyword evidence="9" id="KW-1185">Reference proteome</keyword>
<evidence type="ECO:0000256" key="3">
    <source>
        <dbReference type="ARBA" id="ARBA00022801"/>
    </source>
</evidence>
<evidence type="ECO:0000256" key="5">
    <source>
        <dbReference type="ARBA" id="ARBA00022840"/>
    </source>
</evidence>
<dbReference type="PANTHER" id="PTHR43788:SF8">
    <property type="entry name" value="DNA-BINDING PROTEIN SMUBP-2"/>
    <property type="match status" value="1"/>
</dbReference>
<accession>A0ABQ0LW20</accession>
<evidence type="ECO:0000256" key="4">
    <source>
        <dbReference type="ARBA" id="ARBA00022806"/>
    </source>
</evidence>
<dbReference type="InterPro" id="IPR047187">
    <property type="entry name" value="SF1_C_Upf1"/>
</dbReference>
<evidence type="ECO:0000313" key="8">
    <source>
        <dbReference type="EMBL" id="GAT55280.1"/>
    </source>
</evidence>
<proteinExistence type="inferred from homology"/>
<feature type="domain" description="DNA2/NAM7 helicase helicase" evidence="6">
    <location>
        <begin position="493"/>
        <end position="565"/>
    </location>
</feature>
<protein>
    <recommendedName>
        <fullName evidence="10">DNA2/NAM7 helicase-like C-terminal domain-containing protein</fullName>
    </recommendedName>
</protein>
<dbReference type="Pfam" id="PF13086">
    <property type="entry name" value="AAA_11"/>
    <property type="match status" value="2"/>
</dbReference>
<feature type="domain" description="DNA2/NAM7 helicase-like C-terminal" evidence="7">
    <location>
        <begin position="574"/>
        <end position="738"/>
    </location>
</feature>
<dbReference type="InterPro" id="IPR041677">
    <property type="entry name" value="DNA2/NAM7_AAA_11"/>
</dbReference>
<dbReference type="InterPro" id="IPR050534">
    <property type="entry name" value="Coronavir_polyprotein_1ab"/>
</dbReference>
<reference evidence="8" key="1">
    <citation type="submission" date="2014-09" db="EMBL/GenBank/DDBJ databases">
        <title>Genome sequence of the luminous mushroom Mycena chlorophos for searching fungal bioluminescence genes.</title>
        <authorList>
            <person name="Tanaka Y."/>
            <person name="Kasuga D."/>
            <person name="Oba Y."/>
            <person name="Hase S."/>
            <person name="Sato K."/>
            <person name="Oba Y."/>
            <person name="Sakakibara Y."/>
        </authorList>
    </citation>
    <scope>NUCLEOTIDE SEQUENCE</scope>
</reference>
<organism evidence="8 9">
    <name type="scientific">Mycena chlorophos</name>
    <name type="common">Agaric fungus</name>
    <name type="synonym">Agaricus chlorophos</name>
    <dbReference type="NCBI Taxonomy" id="658473"/>
    <lineage>
        <taxon>Eukaryota</taxon>
        <taxon>Fungi</taxon>
        <taxon>Dikarya</taxon>
        <taxon>Basidiomycota</taxon>
        <taxon>Agaricomycotina</taxon>
        <taxon>Agaricomycetes</taxon>
        <taxon>Agaricomycetidae</taxon>
        <taxon>Agaricales</taxon>
        <taxon>Marasmiineae</taxon>
        <taxon>Mycenaceae</taxon>
        <taxon>Mycena</taxon>
    </lineage>
</organism>
<dbReference type="CDD" id="cd18808">
    <property type="entry name" value="SF1_C_Upf1"/>
    <property type="match status" value="1"/>
</dbReference>
<dbReference type="PANTHER" id="PTHR43788">
    <property type="entry name" value="DNA2/NAM7 HELICASE FAMILY MEMBER"/>
    <property type="match status" value="1"/>
</dbReference>
<keyword evidence="3" id="KW-0378">Hydrolase</keyword>
<dbReference type="Proteomes" id="UP000815677">
    <property type="component" value="Unassembled WGS sequence"/>
</dbReference>
<dbReference type="SUPFAM" id="SSF52540">
    <property type="entry name" value="P-loop containing nucleoside triphosphate hydrolases"/>
    <property type="match status" value="1"/>
</dbReference>
<comment type="similarity">
    <text evidence="1">Belongs to the DNA2/NAM7 helicase family.</text>
</comment>
<keyword evidence="5" id="KW-0067">ATP-binding</keyword>
<dbReference type="EMBL" id="DF848950">
    <property type="protein sequence ID" value="GAT55280.1"/>
    <property type="molecule type" value="Genomic_DNA"/>
</dbReference>
<name>A0ABQ0LW20_MYCCL</name>
<evidence type="ECO:0000313" key="9">
    <source>
        <dbReference type="Proteomes" id="UP000815677"/>
    </source>
</evidence>
<dbReference type="InterPro" id="IPR027417">
    <property type="entry name" value="P-loop_NTPase"/>
</dbReference>
<feature type="domain" description="DNA2/NAM7 helicase helicase" evidence="6">
    <location>
        <begin position="381"/>
        <end position="449"/>
    </location>
</feature>
<dbReference type="Gene3D" id="3.40.50.300">
    <property type="entry name" value="P-loop containing nucleotide triphosphate hydrolases"/>
    <property type="match status" value="2"/>
</dbReference>
<evidence type="ECO:0000256" key="1">
    <source>
        <dbReference type="ARBA" id="ARBA00007913"/>
    </source>
</evidence>
<keyword evidence="4" id="KW-0347">Helicase</keyword>
<gene>
    <name evidence="8" type="ORF">MCHLO_12064</name>
</gene>
<evidence type="ECO:0000259" key="7">
    <source>
        <dbReference type="Pfam" id="PF13087"/>
    </source>
</evidence>
<dbReference type="InterPro" id="IPR041679">
    <property type="entry name" value="DNA2/NAM7-like_C"/>
</dbReference>